<evidence type="ECO:0000313" key="2">
    <source>
        <dbReference type="Proteomes" id="UP000298050"/>
    </source>
</evidence>
<gene>
    <name evidence="1" type="ORF">E4634_21170</name>
</gene>
<reference evidence="1 2" key="1">
    <citation type="submission" date="2019-04" db="EMBL/GenBank/DDBJ databases">
        <title>Taxonomy of novel Haliea sp. from mangrove soil of West Coast of India.</title>
        <authorList>
            <person name="Verma A."/>
            <person name="Kumar P."/>
            <person name="Krishnamurthi S."/>
        </authorList>
    </citation>
    <scope>NUCLEOTIDE SEQUENCE [LARGE SCALE GENOMIC DNA]</scope>
    <source>
        <strain evidence="1 2">SAOS-164</strain>
    </source>
</reference>
<dbReference type="EMBL" id="SRLE01000046">
    <property type="protein sequence ID" value="TGD70331.1"/>
    <property type="molecule type" value="Genomic_DNA"/>
</dbReference>
<name>A0A4Z0LSR2_9GAMM</name>
<evidence type="ECO:0000313" key="1">
    <source>
        <dbReference type="EMBL" id="TGD70331.1"/>
    </source>
</evidence>
<dbReference type="Proteomes" id="UP000298050">
    <property type="component" value="Unassembled WGS sequence"/>
</dbReference>
<comment type="caution">
    <text evidence="1">The sequence shown here is derived from an EMBL/GenBank/DDBJ whole genome shotgun (WGS) entry which is preliminary data.</text>
</comment>
<keyword evidence="2" id="KW-1185">Reference proteome</keyword>
<dbReference type="AlphaFoldDB" id="A0A4Z0LSR2"/>
<dbReference type="OrthoDB" id="7865574at2"/>
<protein>
    <submittedName>
        <fullName evidence="1">Uncharacterized protein</fullName>
    </submittedName>
</protein>
<dbReference type="RefSeq" id="WP_135446673.1">
    <property type="nucleotide sequence ID" value="NZ_SRLE01000046.1"/>
</dbReference>
<sequence>MNLKQFVSESLVEIIEGITDAQARIASEDAQVVPNVSNLFTKSQSGGTNLALGWDSNGNLIHILEFDVAVTATEGTETKGGIGVVAGMFAVGSQGRSEEMSQSISRLKFRVPISFPRHPS</sequence>
<organism evidence="1 2">
    <name type="scientific">Mangrovimicrobium sediminis</name>
    <dbReference type="NCBI Taxonomy" id="2562682"/>
    <lineage>
        <taxon>Bacteria</taxon>
        <taxon>Pseudomonadati</taxon>
        <taxon>Pseudomonadota</taxon>
        <taxon>Gammaproteobacteria</taxon>
        <taxon>Cellvibrionales</taxon>
        <taxon>Halieaceae</taxon>
        <taxon>Mangrovimicrobium</taxon>
    </lineage>
</organism>
<accession>A0A4Z0LSR2</accession>
<proteinExistence type="predicted"/>